<evidence type="ECO:0000313" key="2">
    <source>
        <dbReference type="EMBL" id="KAK7729361.1"/>
    </source>
</evidence>
<name>A0ABR1P8Y8_DIAER</name>
<proteinExistence type="predicted"/>
<accession>A0ABR1P8Y8</accession>
<dbReference type="PANTHER" id="PTHR38116">
    <property type="entry name" value="CHROMOSOME 7, WHOLE GENOME SHOTGUN SEQUENCE"/>
    <property type="match status" value="1"/>
</dbReference>
<feature type="region of interest" description="Disordered" evidence="1">
    <location>
        <begin position="23"/>
        <end position="57"/>
    </location>
</feature>
<feature type="region of interest" description="Disordered" evidence="1">
    <location>
        <begin position="147"/>
        <end position="169"/>
    </location>
</feature>
<comment type="caution">
    <text evidence="2">The sequence shown here is derived from an EMBL/GenBank/DDBJ whole genome shotgun (WGS) entry which is preliminary data.</text>
</comment>
<dbReference type="Proteomes" id="UP001430848">
    <property type="component" value="Unassembled WGS sequence"/>
</dbReference>
<dbReference type="EMBL" id="JAKNSF020000029">
    <property type="protein sequence ID" value="KAK7729361.1"/>
    <property type="molecule type" value="Genomic_DNA"/>
</dbReference>
<feature type="compositionally biased region" description="Basic residues" evidence="1">
    <location>
        <begin position="24"/>
        <end position="40"/>
    </location>
</feature>
<evidence type="ECO:0008006" key="4">
    <source>
        <dbReference type="Google" id="ProtNLM"/>
    </source>
</evidence>
<sequence length="286" mass="32609">MQLIWVKDVDDWLGVTNQQERRRIQNRRNQRALRAKKKGAPQKANTETRAVGETSLPGRAEQLHDSQWVEITEATIQVINLVRILEPSWEGNRKLMQGFESFATRSYAARIGALSFLPSVSQYNFIKALFANMEVLGLSDEEMDDEALSPFNRGRHGPSRRPPGRAAAGQVEQLPAALQPTELQRATVHHPWIDLLPMPAMRENIFRRDADSFDEEELCHAMRGQAPVHNAGLLVWRDPWDPTGWEVTEDFVASWPWVVVGCADLLRSTNAWRARRGERPLFRSSP</sequence>
<keyword evidence="3" id="KW-1185">Reference proteome</keyword>
<dbReference type="PANTHER" id="PTHR38116:SF1">
    <property type="entry name" value="BZIP DOMAIN-CONTAINING PROTEIN"/>
    <property type="match status" value="1"/>
</dbReference>
<dbReference type="InterPro" id="IPR021833">
    <property type="entry name" value="DUF3425"/>
</dbReference>
<evidence type="ECO:0000256" key="1">
    <source>
        <dbReference type="SAM" id="MobiDB-lite"/>
    </source>
</evidence>
<protein>
    <recommendedName>
        <fullName evidence="4">BZIP domain-containing protein</fullName>
    </recommendedName>
</protein>
<evidence type="ECO:0000313" key="3">
    <source>
        <dbReference type="Proteomes" id="UP001430848"/>
    </source>
</evidence>
<organism evidence="2 3">
    <name type="scientific">Diaporthe eres</name>
    <name type="common">Phomopsis oblonga</name>
    <dbReference type="NCBI Taxonomy" id="83184"/>
    <lineage>
        <taxon>Eukaryota</taxon>
        <taxon>Fungi</taxon>
        <taxon>Dikarya</taxon>
        <taxon>Ascomycota</taxon>
        <taxon>Pezizomycotina</taxon>
        <taxon>Sordariomycetes</taxon>
        <taxon>Sordariomycetidae</taxon>
        <taxon>Diaporthales</taxon>
        <taxon>Diaporthaceae</taxon>
        <taxon>Diaporthe</taxon>
        <taxon>Diaporthe eres species complex</taxon>
    </lineage>
</organism>
<feature type="compositionally biased region" description="Basic residues" evidence="1">
    <location>
        <begin position="153"/>
        <end position="163"/>
    </location>
</feature>
<dbReference type="Pfam" id="PF11905">
    <property type="entry name" value="DUF3425"/>
    <property type="match status" value="1"/>
</dbReference>
<reference evidence="2 3" key="1">
    <citation type="submission" date="2024-02" db="EMBL/GenBank/DDBJ databases">
        <title>De novo assembly and annotation of 12 fungi associated with fruit tree decline syndrome in Ontario, Canada.</title>
        <authorList>
            <person name="Sulman M."/>
            <person name="Ellouze W."/>
            <person name="Ilyukhin E."/>
        </authorList>
    </citation>
    <scope>NUCLEOTIDE SEQUENCE [LARGE SCALE GENOMIC DNA]</scope>
    <source>
        <strain evidence="2 3">M169</strain>
    </source>
</reference>
<gene>
    <name evidence="2" type="ORF">SLS63_006234</name>
</gene>